<dbReference type="Pfam" id="PF00909">
    <property type="entry name" value="Ammonium_transp"/>
    <property type="match status" value="1"/>
</dbReference>
<accession>A0A382N8U4</accession>
<keyword evidence="5 8" id="KW-1133">Transmembrane helix</keyword>
<dbReference type="SUPFAM" id="SSF111352">
    <property type="entry name" value="Ammonium transporter"/>
    <property type="match status" value="1"/>
</dbReference>
<feature type="transmembrane region" description="Helical" evidence="8">
    <location>
        <begin position="6"/>
        <end position="28"/>
    </location>
</feature>
<comment type="subcellular location">
    <subcellularLocation>
        <location evidence="1">Membrane</location>
        <topology evidence="1">Multi-pass membrane protein</topology>
    </subcellularLocation>
</comment>
<keyword evidence="7" id="KW-0924">Ammonia transport</keyword>
<keyword evidence="3" id="KW-0813">Transport</keyword>
<dbReference type="PANTHER" id="PTHR43029">
    <property type="entry name" value="AMMONIUM TRANSPORTER MEP2"/>
    <property type="match status" value="1"/>
</dbReference>
<sequence>MIDSGDTTWILVSTALVLLMTPGLAFFYGGLVSSKNANATIMQSFICLGVVGVVWVLWGYSLAFGNDVGGFVGDLGFFGLRN</sequence>
<evidence type="ECO:0000256" key="4">
    <source>
        <dbReference type="ARBA" id="ARBA00022692"/>
    </source>
</evidence>
<evidence type="ECO:0000313" key="10">
    <source>
        <dbReference type="EMBL" id="SVC57593.1"/>
    </source>
</evidence>
<keyword evidence="4 8" id="KW-0812">Transmembrane</keyword>
<dbReference type="PANTHER" id="PTHR43029:SF10">
    <property type="entry name" value="AMMONIUM TRANSPORTER MEP2"/>
    <property type="match status" value="1"/>
</dbReference>
<feature type="domain" description="Ammonium transporter AmtB-like" evidence="9">
    <location>
        <begin position="9"/>
        <end position="78"/>
    </location>
</feature>
<dbReference type="GO" id="GO:0008519">
    <property type="term" value="F:ammonium channel activity"/>
    <property type="evidence" value="ECO:0007669"/>
    <property type="project" value="InterPro"/>
</dbReference>
<dbReference type="InterPro" id="IPR024041">
    <property type="entry name" value="NH4_transpt_AmtB-like_dom"/>
</dbReference>
<protein>
    <recommendedName>
        <fullName evidence="9">Ammonium transporter AmtB-like domain-containing protein</fullName>
    </recommendedName>
</protein>
<evidence type="ECO:0000256" key="6">
    <source>
        <dbReference type="ARBA" id="ARBA00023136"/>
    </source>
</evidence>
<evidence type="ECO:0000256" key="1">
    <source>
        <dbReference type="ARBA" id="ARBA00004141"/>
    </source>
</evidence>
<evidence type="ECO:0000256" key="3">
    <source>
        <dbReference type="ARBA" id="ARBA00022448"/>
    </source>
</evidence>
<evidence type="ECO:0000256" key="2">
    <source>
        <dbReference type="ARBA" id="ARBA00005887"/>
    </source>
</evidence>
<dbReference type="EMBL" id="UINC01098797">
    <property type="protein sequence ID" value="SVC57593.1"/>
    <property type="molecule type" value="Genomic_DNA"/>
</dbReference>
<proteinExistence type="inferred from homology"/>
<evidence type="ECO:0000256" key="7">
    <source>
        <dbReference type="ARBA" id="ARBA00023177"/>
    </source>
</evidence>
<comment type="similarity">
    <text evidence="2">Belongs to the ammonia transporter channel (TC 1.A.11.2) family.</text>
</comment>
<keyword evidence="6 8" id="KW-0472">Membrane</keyword>
<evidence type="ECO:0000256" key="8">
    <source>
        <dbReference type="SAM" id="Phobius"/>
    </source>
</evidence>
<feature type="non-terminal residue" evidence="10">
    <location>
        <position position="82"/>
    </location>
</feature>
<feature type="transmembrane region" description="Helical" evidence="8">
    <location>
        <begin position="40"/>
        <end position="58"/>
    </location>
</feature>
<evidence type="ECO:0000259" key="9">
    <source>
        <dbReference type="Pfam" id="PF00909"/>
    </source>
</evidence>
<dbReference type="Gene3D" id="1.10.3430.10">
    <property type="entry name" value="Ammonium transporter AmtB like domains"/>
    <property type="match status" value="1"/>
</dbReference>
<dbReference type="GO" id="GO:0005886">
    <property type="term" value="C:plasma membrane"/>
    <property type="evidence" value="ECO:0007669"/>
    <property type="project" value="TreeGrafter"/>
</dbReference>
<reference evidence="10" key="1">
    <citation type="submission" date="2018-05" db="EMBL/GenBank/DDBJ databases">
        <authorList>
            <person name="Lanie J.A."/>
            <person name="Ng W.-L."/>
            <person name="Kazmierczak K.M."/>
            <person name="Andrzejewski T.M."/>
            <person name="Davidsen T.M."/>
            <person name="Wayne K.J."/>
            <person name="Tettelin H."/>
            <person name="Glass J.I."/>
            <person name="Rusch D."/>
            <person name="Podicherti R."/>
            <person name="Tsui H.-C.T."/>
            <person name="Winkler M.E."/>
        </authorList>
    </citation>
    <scope>NUCLEOTIDE SEQUENCE</scope>
</reference>
<name>A0A382N8U4_9ZZZZ</name>
<dbReference type="AlphaFoldDB" id="A0A382N8U4"/>
<gene>
    <name evidence="10" type="ORF">METZ01_LOCUS310447</name>
</gene>
<organism evidence="10">
    <name type="scientific">marine metagenome</name>
    <dbReference type="NCBI Taxonomy" id="408172"/>
    <lineage>
        <taxon>unclassified sequences</taxon>
        <taxon>metagenomes</taxon>
        <taxon>ecological metagenomes</taxon>
    </lineage>
</organism>
<dbReference type="InterPro" id="IPR001905">
    <property type="entry name" value="Ammonium_transpt"/>
</dbReference>
<evidence type="ECO:0000256" key="5">
    <source>
        <dbReference type="ARBA" id="ARBA00022989"/>
    </source>
</evidence>
<dbReference type="InterPro" id="IPR029020">
    <property type="entry name" value="Ammonium/urea_transptr"/>
</dbReference>